<dbReference type="InterPro" id="IPR011990">
    <property type="entry name" value="TPR-like_helical_dom_sf"/>
</dbReference>
<evidence type="ECO:0008006" key="3">
    <source>
        <dbReference type="Google" id="ProtNLM"/>
    </source>
</evidence>
<organism evidence="1 2">
    <name type="scientific">Leptospira ognonensis</name>
    <dbReference type="NCBI Taxonomy" id="2484945"/>
    <lineage>
        <taxon>Bacteria</taxon>
        <taxon>Pseudomonadati</taxon>
        <taxon>Spirochaetota</taxon>
        <taxon>Spirochaetia</taxon>
        <taxon>Leptospirales</taxon>
        <taxon>Leptospiraceae</taxon>
        <taxon>Leptospira</taxon>
    </lineage>
</organism>
<dbReference type="SUPFAM" id="SSF48452">
    <property type="entry name" value="TPR-like"/>
    <property type="match status" value="1"/>
</dbReference>
<name>A0A4R9K9E0_9LEPT</name>
<evidence type="ECO:0000313" key="2">
    <source>
        <dbReference type="Proteomes" id="UP000297693"/>
    </source>
</evidence>
<dbReference type="EMBL" id="RQGD01000020">
    <property type="protein sequence ID" value="TGL61317.1"/>
    <property type="molecule type" value="Genomic_DNA"/>
</dbReference>
<dbReference type="RefSeq" id="WP_135622957.1">
    <property type="nucleotide sequence ID" value="NZ_RQGD01000020.1"/>
</dbReference>
<dbReference type="Proteomes" id="UP000297693">
    <property type="component" value="Unassembled WGS sequence"/>
</dbReference>
<dbReference type="OrthoDB" id="9769023at2"/>
<evidence type="ECO:0000313" key="1">
    <source>
        <dbReference type="EMBL" id="TGL61317.1"/>
    </source>
</evidence>
<sequence length="516" mass="57081">MSFNRRIFDFVTHAFGRECVDHIPAVSTKLFSILFLLHLISCSSAARLENTRASVRSDFFNNRLDSAASKLFNQYSNAADKDVLLALMEAGVVLHTKGDYKKSNDIFKEAAQVAENIKVSATGEIASFVLSDNASNFRGENFERVLIYFYLSLNSTLLREYEEAKRYLRKLDFEQKELYLTEAENKQNGMARFLDAIISEHLEKYEDARVQYKNLTAHLGKEEEILINQYGFALKSNDSKTARAVEGKLKNTKIAFNSKLEPAKYSKEMGELIIINQAGIAARKKSRGKLKESPEFETALRAAVEVAAQSDSSLASNITGVLLAIGEAENPIPKFEKSESEDQKEQTIYINDKEIATTHIFNDYSKTSMDTFNSNYDAMVTKNVASLATKIVIASAAANAAVNNPGANALKGKAKGELCGRVPQPLNIVCEILFDKTVDTAAGAATGALAGASLEPDLRCWSLLPSNFQAKRLFLEPGSYTVKFKMNGPEGEFSVPIEVKIEKGKPFFVNLRSIAI</sequence>
<accession>A0A4R9K9E0</accession>
<comment type="caution">
    <text evidence="1">The sequence shown here is derived from an EMBL/GenBank/DDBJ whole genome shotgun (WGS) entry which is preliminary data.</text>
</comment>
<dbReference type="AlphaFoldDB" id="A0A4R9K9E0"/>
<protein>
    <recommendedName>
        <fullName evidence="3">Tetratricopeptide repeat protein</fullName>
    </recommendedName>
</protein>
<reference evidence="1" key="1">
    <citation type="journal article" date="2019" name="PLoS Negl. Trop. Dis.">
        <title>Revisiting the worldwide diversity of Leptospira species in the environment.</title>
        <authorList>
            <person name="Vincent A.T."/>
            <person name="Schiettekatte O."/>
            <person name="Bourhy P."/>
            <person name="Veyrier F.J."/>
            <person name="Picardeau M."/>
        </authorList>
    </citation>
    <scope>NUCLEOTIDE SEQUENCE [LARGE SCALE GENOMIC DNA]</scope>
    <source>
        <strain evidence="1">201702476</strain>
    </source>
</reference>
<proteinExistence type="predicted"/>
<gene>
    <name evidence="1" type="ORF">EHQ58_05945</name>
</gene>
<keyword evidence="2" id="KW-1185">Reference proteome</keyword>